<reference evidence="1 2" key="1">
    <citation type="journal article" date="2022" name="DNA Res.">
        <title>Chromosomal-level genome assembly of the orchid tree Bauhinia variegata (Leguminosae; Cercidoideae) supports the allotetraploid origin hypothesis of Bauhinia.</title>
        <authorList>
            <person name="Zhong Y."/>
            <person name="Chen Y."/>
            <person name="Zheng D."/>
            <person name="Pang J."/>
            <person name="Liu Y."/>
            <person name="Luo S."/>
            <person name="Meng S."/>
            <person name="Qian L."/>
            <person name="Wei D."/>
            <person name="Dai S."/>
            <person name="Zhou R."/>
        </authorList>
    </citation>
    <scope>NUCLEOTIDE SEQUENCE [LARGE SCALE GENOMIC DNA]</scope>
    <source>
        <strain evidence="1">BV-YZ2020</strain>
    </source>
</reference>
<keyword evidence="2" id="KW-1185">Reference proteome</keyword>
<organism evidence="1 2">
    <name type="scientific">Bauhinia variegata</name>
    <name type="common">Purple orchid tree</name>
    <name type="synonym">Phanera variegata</name>
    <dbReference type="NCBI Taxonomy" id="167791"/>
    <lineage>
        <taxon>Eukaryota</taxon>
        <taxon>Viridiplantae</taxon>
        <taxon>Streptophyta</taxon>
        <taxon>Embryophyta</taxon>
        <taxon>Tracheophyta</taxon>
        <taxon>Spermatophyta</taxon>
        <taxon>Magnoliopsida</taxon>
        <taxon>eudicotyledons</taxon>
        <taxon>Gunneridae</taxon>
        <taxon>Pentapetalae</taxon>
        <taxon>rosids</taxon>
        <taxon>fabids</taxon>
        <taxon>Fabales</taxon>
        <taxon>Fabaceae</taxon>
        <taxon>Cercidoideae</taxon>
        <taxon>Cercideae</taxon>
        <taxon>Bauhiniinae</taxon>
        <taxon>Bauhinia</taxon>
    </lineage>
</organism>
<gene>
    <name evidence="1" type="ORF">L6164_000352</name>
</gene>
<name>A0ACB9Q5R6_BAUVA</name>
<evidence type="ECO:0000313" key="2">
    <source>
        <dbReference type="Proteomes" id="UP000828941"/>
    </source>
</evidence>
<dbReference type="EMBL" id="CM039426">
    <property type="protein sequence ID" value="KAI4356320.1"/>
    <property type="molecule type" value="Genomic_DNA"/>
</dbReference>
<protein>
    <submittedName>
        <fullName evidence="1">Uncharacterized protein</fullName>
    </submittedName>
</protein>
<dbReference type="Proteomes" id="UP000828941">
    <property type="component" value="Chromosome 1"/>
</dbReference>
<proteinExistence type="predicted"/>
<evidence type="ECO:0000313" key="1">
    <source>
        <dbReference type="EMBL" id="KAI4356320.1"/>
    </source>
</evidence>
<comment type="caution">
    <text evidence="1">The sequence shown here is derived from an EMBL/GenBank/DDBJ whole genome shotgun (WGS) entry which is preliminary data.</text>
</comment>
<sequence length="549" mass="62328">MDTLFTPTLILVALVSFLLYLWRIKISDHKNKGIMLAPQVSGALPLIGHLHQLAMAGQTPLARTLAAFADKYGPIFTIYMGAYPVLVVSNKETIKECFTTNDKVLAARPKTYHGVYLGYNFAGFGFAPDGRYWRYIKKLVMLELLSSRRLESLKHVYESEIDSFIKDLYLYVGNKGHDLSNSPREAISMTAGNPDLGTRVPVRVVISKWLEHLTFNIITKLIAGKSYFGNFEDMDDAEARRVGKLMREFMHLTEDYVPSDMIPFLQWFPFEGKVLKSMKRVGRDLDALLGSWVDEHVMKRERNESSDEDEKKDFIDVMLSVVEENPTYGHTRDTIIKATITSLIIAASDTTAIYITWILSLLLNNKRALKQAQEEIDLYVGKQRWVDLSDIKHLVYLQAIGKETLRLYPPGPLLVTHIAMEDCYIGGYYAPKGTRVFVNAWKLHRDPSVWPEPDKFLPERFLTENGDVVDEGPHNFGFIPFGTGRRACPGSLLATQVSLLTVARLLQGFELEVPMDKPIDMREGVGMTMPRATPLEFLLTPRLPSQLYH</sequence>
<accession>A0ACB9Q5R6</accession>